<dbReference type="Pfam" id="PF00563">
    <property type="entry name" value="EAL"/>
    <property type="match status" value="1"/>
</dbReference>
<comment type="caution">
    <text evidence="2">The sequence shown here is derived from an EMBL/GenBank/DDBJ whole genome shotgun (WGS) entry which is preliminary data.</text>
</comment>
<sequence>MKNGCDICMPQHKGYTVTLKNKQNMEPLLPYFSSFDSSRWMKIDNSSFWAEESIVFDMLDYLEAHFDTSNILAAPAKKTDQDVHESTMLPLSVLHQEKEASWIDTIIEEERILSYFQPIVRKNGGGLEVIGHEILARGMAEDGSIISPFHMLEAARTRNRLFSLDRAFRIKAVENAAAIKDKMIFINFIPTAIYVPEHCLSSTIERINTLGIHPGNVVFEVVESDEVQDLTHLKNILNHYRASGFQYALDDVGTGVNHIEKTDYLQPDIVKLAREYVDGITGDTGKQKAARSLLETAAGTGAKTLAEGVERKEDMDMLSDMGYELFQGYYVAKPQTEPVHAVREAGDDYL</sequence>
<name>A0ABW5T7S0_9BACI</name>
<evidence type="ECO:0000259" key="1">
    <source>
        <dbReference type="PROSITE" id="PS50883"/>
    </source>
</evidence>
<dbReference type="InterPro" id="IPR050706">
    <property type="entry name" value="Cyclic-di-GMP_PDE-like"/>
</dbReference>
<organism evidence="2 3">
    <name type="scientific">Salibacterium lacus</name>
    <dbReference type="NCBI Taxonomy" id="1898109"/>
    <lineage>
        <taxon>Bacteria</taxon>
        <taxon>Bacillati</taxon>
        <taxon>Bacillota</taxon>
        <taxon>Bacilli</taxon>
        <taxon>Bacillales</taxon>
        <taxon>Bacillaceae</taxon>
    </lineage>
</organism>
<dbReference type="PANTHER" id="PTHR33121">
    <property type="entry name" value="CYCLIC DI-GMP PHOSPHODIESTERASE PDEF"/>
    <property type="match status" value="1"/>
</dbReference>
<proteinExistence type="predicted"/>
<dbReference type="RefSeq" id="WP_380714210.1">
    <property type="nucleotide sequence ID" value="NZ_JBHUML010000005.1"/>
</dbReference>
<dbReference type="Proteomes" id="UP001597520">
    <property type="component" value="Unassembled WGS sequence"/>
</dbReference>
<dbReference type="PANTHER" id="PTHR33121:SF70">
    <property type="entry name" value="SIGNALING PROTEIN YKOW"/>
    <property type="match status" value="1"/>
</dbReference>
<evidence type="ECO:0000313" key="3">
    <source>
        <dbReference type="Proteomes" id="UP001597520"/>
    </source>
</evidence>
<accession>A0ABW5T7S0</accession>
<evidence type="ECO:0000313" key="2">
    <source>
        <dbReference type="EMBL" id="MFD2706910.1"/>
    </source>
</evidence>
<protein>
    <submittedName>
        <fullName evidence="2">EAL domain-containing protein</fullName>
    </submittedName>
</protein>
<dbReference type="SUPFAM" id="SSF141868">
    <property type="entry name" value="EAL domain-like"/>
    <property type="match status" value="1"/>
</dbReference>
<reference evidence="3" key="1">
    <citation type="journal article" date="2019" name="Int. J. Syst. Evol. Microbiol.">
        <title>The Global Catalogue of Microorganisms (GCM) 10K type strain sequencing project: providing services to taxonomists for standard genome sequencing and annotation.</title>
        <authorList>
            <consortium name="The Broad Institute Genomics Platform"/>
            <consortium name="The Broad Institute Genome Sequencing Center for Infectious Disease"/>
            <person name="Wu L."/>
            <person name="Ma J."/>
        </authorList>
    </citation>
    <scope>NUCLEOTIDE SEQUENCE [LARGE SCALE GENOMIC DNA]</scope>
    <source>
        <strain evidence="3">KCTC 33792</strain>
    </source>
</reference>
<keyword evidence="3" id="KW-1185">Reference proteome</keyword>
<dbReference type="SMART" id="SM00052">
    <property type="entry name" value="EAL"/>
    <property type="match status" value="1"/>
</dbReference>
<dbReference type="InterPro" id="IPR001633">
    <property type="entry name" value="EAL_dom"/>
</dbReference>
<gene>
    <name evidence="2" type="ORF">ACFSUB_15720</name>
</gene>
<dbReference type="Gene3D" id="3.20.20.450">
    <property type="entry name" value="EAL domain"/>
    <property type="match status" value="1"/>
</dbReference>
<dbReference type="InterPro" id="IPR035919">
    <property type="entry name" value="EAL_sf"/>
</dbReference>
<dbReference type="CDD" id="cd01948">
    <property type="entry name" value="EAL"/>
    <property type="match status" value="1"/>
</dbReference>
<feature type="domain" description="EAL" evidence="1">
    <location>
        <begin position="96"/>
        <end position="348"/>
    </location>
</feature>
<dbReference type="EMBL" id="JBHUML010000005">
    <property type="protein sequence ID" value="MFD2706910.1"/>
    <property type="molecule type" value="Genomic_DNA"/>
</dbReference>
<dbReference type="PROSITE" id="PS50883">
    <property type="entry name" value="EAL"/>
    <property type="match status" value="1"/>
</dbReference>